<dbReference type="AlphaFoldDB" id="A0AAQ3MAV3"/>
<evidence type="ECO:0000256" key="4">
    <source>
        <dbReference type="ARBA" id="ARBA00023136"/>
    </source>
</evidence>
<reference evidence="6 7" key="1">
    <citation type="submission" date="2023-11" db="EMBL/GenBank/DDBJ databases">
        <title>An acidophilic fungus is an integral part of prey digestion in a carnivorous sundew plant.</title>
        <authorList>
            <person name="Tsai I.J."/>
        </authorList>
    </citation>
    <scope>NUCLEOTIDE SEQUENCE [LARGE SCALE GENOMIC DNA]</scope>
    <source>
        <strain evidence="6">169a</strain>
    </source>
</reference>
<dbReference type="Proteomes" id="UP001303373">
    <property type="component" value="Chromosome 12"/>
</dbReference>
<dbReference type="InterPro" id="IPR006694">
    <property type="entry name" value="Fatty_acid_hydroxylase"/>
</dbReference>
<feature type="domain" description="Fatty acid hydroxylase" evidence="5">
    <location>
        <begin position="189"/>
        <end position="336"/>
    </location>
</feature>
<dbReference type="GO" id="GO:0016020">
    <property type="term" value="C:membrane"/>
    <property type="evidence" value="ECO:0007669"/>
    <property type="project" value="UniProtKB-SubCell"/>
</dbReference>
<evidence type="ECO:0000313" key="6">
    <source>
        <dbReference type="EMBL" id="WPH03978.1"/>
    </source>
</evidence>
<keyword evidence="2" id="KW-0812">Transmembrane</keyword>
<evidence type="ECO:0000256" key="2">
    <source>
        <dbReference type="ARBA" id="ARBA00022692"/>
    </source>
</evidence>
<dbReference type="GO" id="GO:0008610">
    <property type="term" value="P:lipid biosynthetic process"/>
    <property type="evidence" value="ECO:0007669"/>
    <property type="project" value="InterPro"/>
</dbReference>
<dbReference type="EMBL" id="CP138591">
    <property type="protein sequence ID" value="WPH03978.1"/>
    <property type="molecule type" value="Genomic_DNA"/>
</dbReference>
<dbReference type="Pfam" id="PF04116">
    <property type="entry name" value="FA_hydroxylase"/>
    <property type="match status" value="1"/>
</dbReference>
<gene>
    <name evidence="6" type="ORF">R9X50_00686100</name>
</gene>
<comment type="subcellular location">
    <subcellularLocation>
        <location evidence="1">Membrane</location>
    </subcellularLocation>
</comment>
<organism evidence="6 7">
    <name type="scientific">Acrodontium crateriforme</name>
    <dbReference type="NCBI Taxonomy" id="150365"/>
    <lineage>
        <taxon>Eukaryota</taxon>
        <taxon>Fungi</taxon>
        <taxon>Dikarya</taxon>
        <taxon>Ascomycota</taxon>
        <taxon>Pezizomycotina</taxon>
        <taxon>Dothideomycetes</taxon>
        <taxon>Dothideomycetidae</taxon>
        <taxon>Mycosphaerellales</taxon>
        <taxon>Teratosphaeriaceae</taxon>
        <taxon>Acrodontium</taxon>
    </lineage>
</organism>
<dbReference type="PANTHER" id="PTHR11863">
    <property type="entry name" value="STEROL DESATURASE"/>
    <property type="match status" value="1"/>
</dbReference>
<evidence type="ECO:0000256" key="3">
    <source>
        <dbReference type="ARBA" id="ARBA00022989"/>
    </source>
</evidence>
<keyword evidence="4" id="KW-0472">Membrane</keyword>
<dbReference type="GO" id="GO:0016491">
    <property type="term" value="F:oxidoreductase activity"/>
    <property type="evidence" value="ECO:0007669"/>
    <property type="project" value="InterPro"/>
</dbReference>
<keyword evidence="3" id="KW-1133">Transmembrane helix</keyword>
<evidence type="ECO:0000313" key="7">
    <source>
        <dbReference type="Proteomes" id="UP001303373"/>
    </source>
</evidence>
<evidence type="ECO:0000259" key="5">
    <source>
        <dbReference type="Pfam" id="PF04116"/>
    </source>
</evidence>
<dbReference type="GO" id="GO:0005506">
    <property type="term" value="F:iron ion binding"/>
    <property type="evidence" value="ECO:0007669"/>
    <property type="project" value="InterPro"/>
</dbReference>
<dbReference type="InterPro" id="IPR050307">
    <property type="entry name" value="Sterol_Desaturase_Related"/>
</dbReference>
<proteinExistence type="predicted"/>
<accession>A0AAQ3MAV3</accession>
<protein>
    <recommendedName>
        <fullName evidence="5">Fatty acid hydroxylase domain-containing protein</fullName>
    </recommendedName>
</protein>
<keyword evidence="7" id="KW-1185">Reference proteome</keyword>
<evidence type="ECO:0000256" key="1">
    <source>
        <dbReference type="ARBA" id="ARBA00004370"/>
    </source>
</evidence>
<name>A0AAQ3MAV3_9PEZI</name>
<sequence length="359" mass="42187">MSTTTETMTASSGKPAVATPIHKDSMKSTWRTDKSQWRTAHHILNWFNAWETELDVPVPVHAKTDKVPYLTEGSVHAYILSHALWPMALQYAFVKLTGWYLHPVAAYLLYGLAYKVNAIHAIRIMRRLTHRFGFLDGNQYKRDSVPDQSVSKVLWSVELTTSVRMFLAVFLAYKRELPHFSWWLPVELALYSVVLDFFFYTYHRCCHEIPQLWQYHRTHHLTKHPVPLLSSYADAEQEFIEIALIPLLTYLTLKSFGLPMNFYDWFLCQEYIIFSETFGHSGLRVYYTVACIASPLLRLLNMDLVTEDHDLHHRKGWKKAHNYGKQTRVWDRIFGSCTDRIEFDDKNVDFGERIDFPLW</sequence>